<feature type="domain" description="Acyltransferase 3" evidence="3">
    <location>
        <begin position="38"/>
        <end position="359"/>
    </location>
</feature>
<dbReference type="InterPro" id="IPR002656">
    <property type="entry name" value="Acyl_transf_3_dom"/>
</dbReference>
<dbReference type="Pfam" id="PF19040">
    <property type="entry name" value="SGNH"/>
    <property type="match status" value="1"/>
</dbReference>
<dbReference type="GO" id="GO:0016746">
    <property type="term" value="F:acyltransferase activity"/>
    <property type="evidence" value="ECO:0007669"/>
    <property type="project" value="UniProtKB-KW"/>
</dbReference>
<dbReference type="RefSeq" id="WP_273685851.1">
    <property type="nucleotide sequence ID" value="NZ_CP117411.1"/>
</dbReference>
<reference evidence="5 6" key="1">
    <citation type="submission" date="2023-02" db="EMBL/GenBank/DDBJ databases">
        <title>Genome sequence of Sphingomonas naphthae.</title>
        <authorList>
            <person name="Kim S."/>
            <person name="Heo J."/>
            <person name="Kwon S.-W."/>
        </authorList>
    </citation>
    <scope>NUCLEOTIDE SEQUENCE [LARGE SCALE GENOMIC DNA]</scope>
    <source>
        <strain evidence="5 6">KACC 18716</strain>
    </source>
</reference>
<dbReference type="Proteomes" id="UP001220395">
    <property type="component" value="Chromosome"/>
</dbReference>
<sequence length="663" mass="70595">MSTAYEAPSPPASGFAAAQHPSVASPPTAAEVHRFRQDIQGLRALAVGPVVLFHAFPKLLPGGFVGVDIFFVISGYLITRILHQEIADGRFSLTSFYVRRVKRLFPALYLMLATTLIAGLLLLPPAALDEMAKTLVATIGFASNLQFYRVSGYFDGAAELKPLLHTWSLAVEEQFYLLFPLALVTVARWAPRRLGTILWGGAAASLAACLWWMTWDPSGAFYFPFTRAYELLAGSIAAVAAYPRLRDGRVGDALSLAGIALIVGAVLFLNERMAFPGWLALIPCLGTALVLVAGEARPALGGRMLSAAPLVLLGSLSYSLYLWHWPVLVFARYLALRPLTPIEASAAVLLSIALAALSWRFVERPALALRLPGWRILTAGAATMAAGVALAGPVVLTDGVGARFDPAARALLAAQHDISPRRADCHSSEWDPIPYARSCALGDPKAVPRVAVWADSFGAEYAVALGERLAARRGSVLEVTNSGCPPSLDFAAPDRDRCVAQNRELLRQIVADRRIDTVILIANYLGYREASLTNEAPLVAGIGAATRALRGAGKQVVIVGVIPRMPFETPAALGLLRQRAADPASFGPARAGFDAASASTTTALRGIATQTGARFIDPAAYLCDVTRCHGFDPQAGALYFDHAHLSLAGARKLIAGAPPVARR</sequence>
<keyword evidence="2" id="KW-0472">Membrane</keyword>
<name>A0ABY7TJ37_9SPHN</name>
<organism evidence="5 6">
    <name type="scientific">Sphingomonas naphthae</name>
    <dbReference type="NCBI Taxonomy" id="1813468"/>
    <lineage>
        <taxon>Bacteria</taxon>
        <taxon>Pseudomonadati</taxon>
        <taxon>Pseudomonadota</taxon>
        <taxon>Alphaproteobacteria</taxon>
        <taxon>Sphingomonadales</taxon>
        <taxon>Sphingomonadaceae</taxon>
        <taxon>Sphingomonas</taxon>
    </lineage>
</organism>
<evidence type="ECO:0000313" key="6">
    <source>
        <dbReference type="Proteomes" id="UP001220395"/>
    </source>
</evidence>
<dbReference type="EMBL" id="CP117411">
    <property type="protein sequence ID" value="WCT71904.1"/>
    <property type="molecule type" value="Genomic_DNA"/>
</dbReference>
<evidence type="ECO:0000256" key="1">
    <source>
        <dbReference type="SAM" id="MobiDB-lite"/>
    </source>
</evidence>
<feature type="transmembrane region" description="Helical" evidence="2">
    <location>
        <begin position="63"/>
        <end position="83"/>
    </location>
</feature>
<dbReference type="PANTHER" id="PTHR23028:SF53">
    <property type="entry name" value="ACYL_TRANSF_3 DOMAIN-CONTAINING PROTEIN"/>
    <property type="match status" value="1"/>
</dbReference>
<keyword evidence="6" id="KW-1185">Reference proteome</keyword>
<feature type="transmembrane region" description="Helical" evidence="2">
    <location>
        <begin position="275"/>
        <end position="293"/>
    </location>
</feature>
<dbReference type="SUPFAM" id="SSF52266">
    <property type="entry name" value="SGNH hydrolase"/>
    <property type="match status" value="1"/>
</dbReference>
<feature type="transmembrane region" description="Helical" evidence="2">
    <location>
        <begin position="197"/>
        <end position="215"/>
    </location>
</feature>
<feature type="transmembrane region" description="Helical" evidence="2">
    <location>
        <begin position="104"/>
        <end position="123"/>
    </location>
</feature>
<keyword evidence="2" id="KW-0812">Transmembrane</keyword>
<feature type="transmembrane region" description="Helical" evidence="2">
    <location>
        <begin position="221"/>
        <end position="241"/>
    </location>
</feature>
<evidence type="ECO:0000256" key="2">
    <source>
        <dbReference type="SAM" id="Phobius"/>
    </source>
</evidence>
<feature type="transmembrane region" description="Helical" evidence="2">
    <location>
        <begin position="174"/>
        <end position="190"/>
    </location>
</feature>
<keyword evidence="5" id="KW-0012">Acyltransferase</keyword>
<proteinExistence type="predicted"/>
<dbReference type="InterPro" id="IPR043968">
    <property type="entry name" value="SGNH"/>
</dbReference>
<keyword evidence="2" id="KW-1133">Transmembrane helix</keyword>
<accession>A0ABY7TJ37</accession>
<dbReference type="Pfam" id="PF01757">
    <property type="entry name" value="Acyl_transf_3"/>
    <property type="match status" value="1"/>
</dbReference>
<evidence type="ECO:0000259" key="4">
    <source>
        <dbReference type="Pfam" id="PF19040"/>
    </source>
</evidence>
<dbReference type="InterPro" id="IPR050879">
    <property type="entry name" value="Acyltransferase_3"/>
</dbReference>
<feature type="transmembrane region" description="Helical" evidence="2">
    <location>
        <begin position="253"/>
        <end position="269"/>
    </location>
</feature>
<feature type="region of interest" description="Disordered" evidence="1">
    <location>
        <begin position="1"/>
        <end position="22"/>
    </location>
</feature>
<feature type="transmembrane region" description="Helical" evidence="2">
    <location>
        <begin position="374"/>
        <end position="396"/>
    </location>
</feature>
<feature type="domain" description="SGNH" evidence="4">
    <location>
        <begin position="425"/>
        <end position="653"/>
    </location>
</feature>
<evidence type="ECO:0000313" key="5">
    <source>
        <dbReference type="EMBL" id="WCT71904.1"/>
    </source>
</evidence>
<feature type="transmembrane region" description="Helical" evidence="2">
    <location>
        <begin position="305"/>
        <end position="324"/>
    </location>
</feature>
<evidence type="ECO:0000259" key="3">
    <source>
        <dbReference type="Pfam" id="PF01757"/>
    </source>
</evidence>
<keyword evidence="5" id="KW-0808">Transferase</keyword>
<feature type="transmembrane region" description="Helical" evidence="2">
    <location>
        <begin position="344"/>
        <end position="362"/>
    </location>
</feature>
<protein>
    <submittedName>
        <fullName evidence="5">Acyltransferase family protein</fullName>
    </submittedName>
</protein>
<dbReference type="PANTHER" id="PTHR23028">
    <property type="entry name" value="ACETYLTRANSFERASE"/>
    <property type="match status" value="1"/>
</dbReference>
<gene>
    <name evidence="5" type="ORF">PQ455_09580</name>
</gene>